<comment type="caution">
    <text evidence="1">The sequence shown here is derived from an EMBL/GenBank/DDBJ whole genome shotgun (WGS) entry which is preliminary data.</text>
</comment>
<dbReference type="OrthoDB" id="164474at2"/>
<reference evidence="1 2" key="1">
    <citation type="submission" date="2015-07" db="EMBL/GenBank/DDBJ databases">
        <title>Draft genome of Bellilinea caldifistulae DSM 17877.</title>
        <authorList>
            <person name="Hemp J."/>
            <person name="Ward L.M."/>
            <person name="Pace L.A."/>
            <person name="Fischer W.W."/>
        </authorList>
    </citation>
    <scope>NUCLEOTIDE SEQUENCE [LARGE SCALE GENOMIC DNA]</scope>
    <source>
        <strain evidence="1 2">GOMI-1</strain>
    </source>
</reference>
<evidence type="ECO:0000313" key="2">
    <source>
        <dbReference type="Proteomes" id="UP000050514"/>
    </source>
</evidence>
<accession>A0A0P6XST6</accession>
<dbReference type="Proteomes" id="UP000050514">
    <property type="component" value="Unassembled WGS sequence"/>
</dbReference>
<dbReference type="AlphaFoldDB" id="A0A0P6XST6"/>
<name>A0A0P6XST6_9CHLR</name>
<keyword evidence="2" id="KW-1185">Reference proteome</keyword>
<organism evidence="1 2">
    <name type="scientific">Bellilinea caldifistulae</name>
    <dbReference type="NCBI Taxonomy" id="360411"/>
    <lineage>
        <taxon>Bacteria</taxon>
        <taxon>Bacillati</taxon>
        <taxon>Chloroflexota</taxon>
        <taxon>Anaerolineae</taxon>
        <taxon>Anaerolineales</taxon>
        <taxon>Anaerolineaceae</taxon>
        <taxon>Bellilinea</taxon>
    </lineage>
</organism>
<sequence length="102" mass="11854">MGWFDFLFEKKPYPTNMQAEIDRLIDELVRIGQKEDFLSERSGGSFNAQCRHVRAREIGIQLDRVGGVALMEYVLKKVRRRLGETLANHLAYAWSEIGKWVP</sequence>
<dbReference type="RefSeq" id="WP_061918352.1">
    <property type="nucleotide sequence ID" value="NZ_DF967971.1"/>
</dbReference>
<protein>
    <submittedName>
        <fullName evidence="1">Uncharacterized protein</fullName>
    </submittedName>
</protein>
<gene>
    <name evidence="1" type="ORF">AC812_08190</name>
</gene>
<proteinExistence type="predicted"/>
<dbReference type="EMBL" id="LGHJ01000013">
    <property type="protein sequence ID" value="KPL75933.1"/>
    <property type="molecule type" value="Genomic_DNA"/>
</dbReference>
<evidence type="ECO:0000313" key="1">
    <source>
        <dbReference type="EMBL" id="KPL75933.1"/>
    </source>
</evidence>